<sequence>MAFKPEGYNSASPYLLVEGAQATVDFLKAVFDAQPLRMVPGEHGRLRHAEVRIDDTVVMLADAIDGWPAVDAHVHVYVADVDAAWSRAMQAGGTVVQAPAQKDDGDKRGGVRDPGGTTWWISQQVGGD</sequence>
<dbReference type="SUPFAM" id="SSF54593">
    <property type="entry name" value="Glyoxalase/Bleomycin resistance protein/Dihydroxybiphenyl dioxygenase"/>
    <property type="match status" value="1"/>
</dbReference>
<feature type="region of interest" description="Disordered" evidence="1">
    <location>
        <begin position="92"/>
        <end position="128"/>
    </location>
</feature>
<dbReference type="eggNOG" id="COG2764">
    <property type="taxonomic scope" value="Bacteria"/>
</dbReference>
<evidence type="ECO:0000313" key="3">
    <source>
        <dbReference type="EMBL" id="KGO99164.1"/>
    </source>
</evidence>
<evidence type="ECO:0000313" key="4">
    <source>
        <dbReference type="Proteomes" id="UP000030003"/>
    </source>
</evidence>
<dbReference type="STRING" id="1385515.GCA_000423325_00415"/>
<name>A0A0A0MA57_9GAMM</name>
<evidence type="ECO:0000259" key="2">
    <source>
        <dbReference type="PROSITE" id="PS51819"/>
    </source>
</evidence>
<organism evidence="3 4">
    <name type="scientific">Lysobacter defluvii IMMIB APB-9 = DSM 18482</name>
    <dbReference type="NCBI Taxonomy" id="1385515"/>
    <lineage>
        <taxon>Bacteria</taxon>
        <taxon>Pseudomonadati</taxon>
        <taxon>Pseudomonadota</taxon>
        <taxon>Gammaproteobacteria</taxon>
        <taxon>Lysobacterales</taxon>
        <taxon>Lysobacteraceae</taxon>
        <taxon>Novilysobacter</taxon>
    </lineage>
</organism>
<feature type="domain" description="VOC" evidence="2">
    <location>
        <begin position="7"/>
        <end position="124"/>
    </location>
</feature>
<dbReference type="OrthoDB" id="9795306at2"/>
<dbReference type="GO" id="GO:0051213">
    <property type="term" value="F:dioxygenase activity"/>
    <property type="evidence" value="ECO:0007669"/>
    <property type="project" value="UniProtKB-KW"/>
</dbReference>
<protein>
    <submittedName>
        <fullName evidence="3">Extradiol dioxygenase</fullName>
    </submittedName>
</protein>
<dbReference type="Gene3D" id="3.30.720.110">
    <property type="match status" value="1"/>
</dbReference>
<keyword evidence="3" id="KW-0223">Dioxygenase</keyword>
<dbReference type="Gene3D" id="3.30.720.120">
    <property type="match status" value="1"/>
</dbReference>
<evidence type="ECO:0000256" key="1">
    <source>
        <dbReference type="SAM" id="MobiDB-lite"/>
    </source>
</evidence>
<keyword evidence="3" id="KW-0560">Oxidoreductase</keyword>
<dbReference type="Proteomes" id="UP000030003">
    <property type="component" value="Unassembled WGS sequence"/>
</dbReference>
<reference evidence="3 4" key="1">
    <citation type="submission" date="2013-08" db="EMBL/GenBank/DDBJ databases">
        <title>Genomic analysis of Lysobacter defluvii.</title>
        <authorList>
            <person name="Wang Q."/>
            <person name="Wang G."/>
        </authorList>
    </citation>
    <scope>NUCLEOTIDE SEQUENCE [LARGE SCALE GENOMIC DNA]</scope>
    <source>
        <strain evidence="3 4">IMMIB APB-9</strain>
    </source>
</reference>
<gene>
    <name evidence="3" type="ORF">N791_10920</name>
</gene>
<feature type="compositionally biased region" description="Polar residues" evidence="1">
    <location>
        <begin position="119"/>
        <end position="128"/>
    </location>
</feature>
<comment type="caution">
    <text evidence="3">The sequence shown here is derived from an EMBL/GenBank/DDBJ whole genome shotgun (WGS) entry which is preliminary data.</text>
</comment>
<dbReference type="PANTHER" id="PTHR34109">
    <property type="entry name" value="BNAUNNG04460D PROTEIN-RELATED"/>
    <property type="match status" value="1"/>
</dbReference>
<dbReference type="RefSeq" id="WP_027068959.1">
    <property type="nucleotide sequence ID" value="NZ_AUHT01000004.1"/>
</dbReference>
<keyword evidence="4" id="KW-1185">Reference proteome</keyword>
<dbReference type="EMBL" id="AVBH01000028">
    <property type="protein sequence ID" value="KGO99164.1"/>
    <property type="molecule type" value="Genomic_DNA"/>
</dbReference>
<dbReference type="InterPro" id="IPR029068">
    <property type="entry name" value="Glyas_Bleomycin-R_OHBP_Dase"/>
</dbReference>
<dbReference type="PROSITE" id="PS51819">
    <property type="entry name" value="VOC"/>
    <property type="match status" value="1"/>
</dbReference>
<dbReference type="PANTHER" id="PTHR34109:SF1">
    <property type="entry name" value="VOC DOMAIN-CONTAINING PROTEIN"/>
    <property type="match status" value="1"/>
</dbReference>
<dbReference type="InterPro" id="IPR037523">
    <property type="entry name" value="VOC_core"/>
</dbReference>
<dbReference type="Pfam" id="PF00903">
    <property type="entry name" value="Glyoxalase"/>
    <property type="match status" value="1"/>
</dbReference>
<proteinExistence type="predicted"/>
<dbReference type="CDD" id="cd07246">
    <property type="entry name" value="VOC_like"/>
    <property type="match status" value="1"/>
</dbReference>
<dbReference type="InterPro" id="IPR004360">
    <property type="entry name" value="Glyas_Fos-R_dOase_dom"/>
</dbReference>
<dbReference type="AlphaFoldDB" id="A0A0A0MA57"/>
<accession>A0A0A0MA57</accession>
<feature type="compositionally biased region" description="Basic and acidic residues" evidence="1">
    <location>
        <begin position="101"/>
        <end position="111"/>
    </location>
</feature>